<keyword evidence="1" id="KW-0862">Zinc</keyword>
<evidence type="ECO:0000256" key="1">
    <source>
        <dbReference type="PROSITE-ProRule" id="PRU00024"/>
    </source>
</evidence>
<dbReference type="AlphaFoldDB" id="A0A6J8AVN3"/>
<dbReference type="InterPro" id="IPR015943">
    <property type="entry name" value="WD40/YVTN_repeat-like_dom_sf"/>
</dbReference>
<accession>A0A6J8AVN3</accession>
<dbReference type="InterPro" id="IPR047153">
    <property type="entry name" value="TRIM45/56/19-like"/>
</dbReference>
<organism evidence="3 4">
    <name type="scientific">Mytilus coruscus</name>
    <name type="common">Sea mussel</name>
    <dbReference type="NCBI Taxonomy" id="42192"/>
    <lineage>
        <taxon>Eukaryota</taxon>
        <taxon>Metazoa</taxon>
        <taxon>Spiralia</taxon>
        <taxon>Lophotrochozoa</taxon>
        <taxon>Mollusca</taxon>
        <taxon>Bivalvia</taxon>
        <taxon>Autobranchia</taxon>
        <taxon>Pteriomorphia</taxon>
        <taxon>Mytilida</taxon>
        <taxon>Mytiloidea</taxon>
        <taxon>Mytilidae</taxon>
        <taxon>Mytilinae</taxon>
        <taxon>Mytilus</taxon>
    </lineage>
</organism>
<dbReference type="SUPFAM" id="SSF101898">
    <property type="entry name" value="NHL repeat"/>
    <property type="match status" value="1"/>
</dbReference>
<protein>
    <recommendedName>
        <fullName evidence="2">B box-type domain-containing protein</fullName>
    </recommendedName>
</protein>
<dbReference type="OrthoDB" id="10368054at2759"/>
<dbReference type="PANTHER" id="PTHR25462">
    <property type="entry name" value="BONUS, ISOFORM C-RELATED"/>
    <property type="match status" value="1"/>
</dbReference>
<keyword evidence="4" id="KW-1185">Reference proteome</keyword>
<dbReference type="PANTHER" id="PTHR25462:SF296">
    <property type="entry name" value="MEIOTIC P26, ISOFORM F"/>
    <property type="match status" value="1"/>
</dbReference>
<dbReference type="PROSITE" id="PS50119">
    <property type="entry name" value="ZF_BBOX"/>
    <property type="match status" value="1"/>
</dbReference>
<proteinExistence type="predicted"/>
<dbReference type="Gene3D" id="2.130.10.10">
    <property type="entry name" value="YVTN repeat-like/Quinoprotein amine dehydrogenase"/>
    <property type="match status" value="1"/>
</dbReference>
<dbReference type="InterPro" id="IPR000315">
    <property type="entry name" value="Znf_B-box"/>
</dbReference>
<feature type="domain" description="B box-type" evidence="2">
    <location>
        <begin position="4"/>
        <end position="54"/>
    </location>
</feature>
<keyword evidence="1" id="KW-0479">Metal-binding</keyword>
<evidence type="ECO:0000259" key="2">
    <source>
        <dbReference type="PROSITE" id="PS50119"/>
    </source>
</evidence>
<dbReference type="EMBL" id="CACVKT020002054">
    <property type="protein sequence ID" value="CAC5374779.1"/>
    <property type="molecule type" value="Genomic_DNA"/>
</dbReference>
<name>A0A6J8AVN3_MYTCO</name>
<dbReference type="Gene3D" id="3.30.160.60">
    <property type="entry name" value="Classic Zinc Finger"/>
    <property type="match status" value="1"/>
</dbReference>
<keyword evidence="1" id="KW-0863">Zinc-finger</keyword>
<dbReference type="CDD" id="cd19757">
    <property type="entry name" value="Bbox1"/>
    <property type="match status" value="1"/>
</dbReference>
<sequence>MIASKMVMCDPCSKLSKSTEGIKYCIDCEDSLCTECTALHSVVKVLSSHHLVDVSVTSGNTFNISKNCDDHENMCFEFYCSDHDCLICRTCMANTHRTCGKIQPIDIASKGCRSSPMLEDITQDIAALLKSTKELVEDRQKNETRVGQIKAKALKQIAKFRQDINEHLNELESKLFSEIDIIDEEICQKAGNGLLDADKRQRVIENIRQQVEFFTLHASESQLFILLNTINSDVSKQSQSLQTLIKVLETNDLCFEPWDIISVIRSLGSVKVTSFPCPVTYQHPKHMQAQTGEVYKIVPTKFEFEKKVSIPLGRITCMTLTDDNILLLCNDMTSENNISAWTETGQHLKSYTCSKGRVFGITIISGTDEAVATLPDNELLQFINLTSFTGGKQIEVPGVCPYGVAVVKNNVLVGCGDGKISFIELNSGEFHQTLNVGSGIISSLIPVVDDKDELLYYCEHTGGNLVSCIKFDGTRIFSCVLKELVALALDCKENLYVIEIDSEDLHRLSSNGKVDDILLKKSDGLDLPFAIVFNKTYRKMYVSNVDLESNVMIFNCK</sequence>
<reference evidence="3 4" key="1">
    <citation type="submission" date="2020-06" db="EMBL/GenBank/DDBJ databases">
        <authorList>
            <person name="Li R."/>
            <person name="Bekaert M."/>
        </authorList>
    </citation>
    <scope>NUCLEOTIDE SEQUENCE [LARGE SCALE GENOMIC DNA]</scope>
    <source>
        <strain evidence="4">wild</strain>
    </source>
</reference>
<evidence type="ECO:0000313" key="3">
    <source>
        <dbReference type="EMBL" id="CAC5374779.1"/>
    </source>
</evidence>
<dbReference type="Proteomes" id="UP000507470">
    <property type="component" value="Unassembled WGS sequence"/>
</dbReference>
<gene>
    <name evidence="3" type="ORF">MCOR_12049</name>
</gene>
<evidence type="ECO:0000313" key="4">
    <source>
        <dbReference type="Proteomes" id="UP000507470"/>
    </source>
</evidence>
<dbReference type="GO" id="GO:0008270">
    <property type="term" value="F:zinc ion binding"/>
    <property type="evidence" value="ECO:0007669"/>
    <property type="project" value="UniProtKB-KW"/>
</dbReference>